<dbReference type="AlphaFoldDB" id="A0A830ESN9"/>
<evidence type="ECO:0000313" key="3">
    <source>
        <dbReference type="Proteomes" id="UP000614221"/>
    </source>
</evidence>
<protein>
    <submittedName>
        <fullName evidence="2">Uncharacterized protein</fullName>
    </submittedName>
</protein>
<organism evidence="2 3">
    <name type="scientific">Haloarcula sebkhae</name>
    <dbReference type="NCBI Taxonomy" id="932660"/>
    <lineage>
        <taxon>Archaea</taxon>
        <taxon>Methanobacteriati</taxon>
        <taxon>Methanobacteriota</taxon>
        <taxon>Stenosarchaea group</taxon>
        <taxon>Halobacteria</taxon>
        <taxon>Halobacteriales</taxon>
        <taxon>Haloarculaceae</taxon>
        <taxon>Haloarcula</taxon>
    </lineage>
</organism>
<evidence type="ECO:0000256" key="1">
    <source>
        <dbReference type="SAM" id="MobiDB-lite"/>
    </source>
</evidence>
<accession>A0A830ESN9</accession>
<reference evidence="2" key="1">
    <citation type="journal article" date="2014" name="Int. J. Syst. Evol. Microbiol.">
        <title>Complete genome sequence of Corynebacterium casei LMG S-19264T (=DSM 44701T), isolated from a smear-ripened cheese.</title>
        <authorList>
            <consortium name="US DOE Joint Genome Institute (JGI-PGF)"/>
            <person name="Walter F."/>
            <person name="Albersmeier A."/>
            <person name="Kalinowski J."/>
            <person name="Ruckert C."/>
        </authorList>
    </citation>
    <scope>NUCLEOTIDE SEQUENCE</scope>
    <source>
        <strain evidence="2">JCM 19018</strain>
    </source>
</reference>
<feature type="compositionally biased region" description="Basic and acidic residues" evidence="1">
    <location>
        <begin position="30"/>
        <end position="51"/>
    </location>
</feature>
<sequence length="81" mass="9097">MVGVSRSHPDADGLDVPETAVRNRSQYADTLHRPDPDADEPKPACVESDYRSDADFTDVPVAAYPHYKLCENPECFGSEWW</sequence>
<evidence type="ECO:0000313" key="2">
    <source>
        <dbReference type="EMBL" id="GGK53876.1"/>
    </source>
</evidence>
<name>A0A830ESN9_9EURY</name>
<comment type="caution">
    <text evidence="2">The sequence shown here is derived from an EMBL/GenBank/DDBJ whole genome shotgun (WGS) entry which is preliminary data.</text>
</comment>
<proteinExistence type="predicted"/>
<dbReference type="EMBL" id="BMPD01000001">
    <property type="protein sequence ID" value="GGK53876.1"/>
    <property type="molecule type" value="Genomic_DNA"/>
</dbReference>
<dbReference type="Proteomes" id="UP000614221">
    <property type="component" value="Unassembled WGS sequence"/>
</dbReference>
<feature type="region of interest" description="Disordered" evidence="1">
    <location>
        <begin position="1"/>
        <end position="51"/>
    </location>
</feature>
<reference evidence="2" key="2">
    <citation type="submission" date="2020-09" db="EMBL/GenBank/DDBJ databases">
        <authorList>
            <person name="Sun Q."/>
            <person name="Ohkuma M."/>
        </authorList>
    </citation>
    <scope>NUCLEOTIDE SEQUENCE</scope>
    <source>
        <strain evidence="2">JCM 19018</strain>
    </source>
</reference>
<gene>
    <name evidence="2" type="ORF">GCM10009067_02990</name>
</gene>